<comment type="caution">
    <text evidence="2">The sequence shown here is derived from an EMBL/GenBank/DDBJ whole genome shotgun (WGS) entry which is preliminary data.</text>
</comment>
<dbReference type="Pfam" id="PF13349">
    <property type="entry name" value="DUF4097"/>
    <property type="match status" value="1"/>
</dbReference>
<dbReference type="InterPro" id="IPR025164">
    <property type="entry name" value="Toastrack_DUF4097"/>
</dbReference>
<gene>
    <name evidence="2" type="ORF">H9849_09170</name>
</gene>
<reference evidence="2" key="1">
    <citation type="journal article" date="2021" name="PeerJ">
        <title>Extensive microbial diversity within the chicken gut microbiome revealed by metagenomics and culture.</title>
        <authorList>
            <person name="Gilroy R."/>
            <person name="Ravi A."/>
            <person name="Getino M."/>
            <person name="Pursley I."/>
            <person name="Horton D.L."/>
            <person name="Alikhan N.F."/>
            <person name="Baker D."/>
            <person name="Gharbi K."/>
            <person name="Hall N."/>
            <person name="Watson M."/>
            <person name="Adriaenssens E.M."/>
            <person name="Foster-Nyarko E."/>
            <person name="Jarju S."/>
            <person name="Secka A."/>
            <person name="Antonio M."/>
            <person name="Oren A."/>
            <person name="Chaudhuri R.R."/>
            <person name="La Ragione R."/>
            <person name="Hildebrand F."/>
            <person name="Pallen M.J."/>
        </authorList>
    </citation>
    <scope>NUCLEOTIDE SEQUENCE</scope>
    <source>
        <strain evidence="2">ChiSxjej3B15-1167</strain>
    </source>
</reference>
<evidence type="ECO:0000313" key="2">
    <source>
        <dbReference type="EMBL" id="HIX73177.1"/>
    </source>
</evidence>
<proteinExistence type="predicted"/>
<sequence length="338" mass="35525">MNTLTKRVLLTTAILSVLGVMLLAIGIVTGGFSFLGSPAAEAFGSSGSFSGQLYQKEKMPLDDFSALNIDVIDMDVLVLPSEDDGCYLSYSVYGSGKADPLQYTLQNGTLSIKEDHSGESGFFVGIDYHFLAGLLTGSLRTEEAPVPVDQVILYIPAGVSLSHTTISTGDGDVILNGVTGGQLTAESSYGDLSVTDGTFSSTELTLGDGDLTLENVTSAQSVIDNTYGDVTARNSSLGTVTFQSGDGDLYCSGTTFSGDCTFNLSYGDASFQLTGSQTAELSMELTTDYGDIELSHSLATGGAVTRYEDEDVSSYRQTGTSLENVLRVHCDDGDIVLK</sequence>
<dbReference type="Proteomes" id="UP000886805">
    <property type="component" value="Unassembled WGS sequence"/>
</dbReference>
<accession>A0A9D1X620</accession>
<reference evidence="2" key="2">
    <citation type="submission" date="2021-04" db="EMBL/GenBank/DDBJ databases">
        <authorList>
            <person name="Gilroy R."/>
        </authorList>
    </citation>
    <scope>NUCLEOTIDE SEQUENCE</scope>
    <source>
        <strain evidence="2">ChiSxjej3B15-1167</strain>
    </source>
</reference>
<organism evidence="2 3">
    <name type="scientific">Candidatus Anaerobutyricum stercoripullorum</name>
    <dbReference type="NCBI Taxonomy" id="2838456"/>
    <lineage>
        <taxon>Bacteria</taxon>
        <taxon>Bacillati</taxon>
        <taxon>Bacillota</taxon>
        <taxon>Clostridia</taxon>
        <taxon>Lachnospirales</taxon>
        <taxon>Lachnospiraceae</taxon>
        <taxon>Anaerobutyricum</taxon>
    </lineage>
</organism>
<dbReference type="EMBL" id="DXEQ01000277">
    <property type="protein sequence ID" value="HIX73177.1"/>
    <property type="molecule type" value="Genomic_DNA"/>
</dbReference>
<evidence type="ECO:0000259" key="1">
    <source>
        <dbReference type="Pfam" id="PF13349"/>
    </source>
</evidence>
<evidence type="ECO:0000313" key="3">
    <source>
        <dbReference type="Proteomes" id="UP000886805"/>
    </source>
</evidence>
<protein>
    <submittedName>
        <fullName evidence="2">DUF4097 domain-containing protein</fullName>
    </submittedName>
</protein>
<name>A0A9D1X620_9FIRM</name>
<dbReference type="AlphaFoldDB" id="A0A9D1X620"/>
<feature type="domain" description="DUF4097" evidence="1">
    <location>
        <begin position="65"/>
        <end position="337"/>
    </location>
</feature>